<reference evidence="2" key="1">
    <citation type="submission" date="2016-04" db="UniProtKB">
        <authorList>
            <consortium name="WormBaseParasite"/>
        </authorList>
    </citation>
    <scope>IDENTIFICATION</scope>
</reference>
<sequence>YINTICGLHPDHSKKIHLINASGSNPLSPSTETINRNLYGVESVTDIANIPKQFYGKSDLQTVNRYAFGEQSLADIRDIRSQFSLNHYEGNPSEVSRSGPYRTKSMADMKFIPDPSFSKGTDSSEDSATRPYARYTTSEIEDINACPEFVREDQVIGKKAFTREEYEELRGIPSITEREPKKSPIINRYELPDDEQSDIRNLPDIVDSQYAIGRGVLSEEEIQEIQALPEMLVISALYIFV</sequence>
<evidence type="ECO:0000313" key="2">
    <source>
        <dbReference type="WBParaSite" id="EEL_0000411501-mRNA-1"/>
    </source>
</evidence>
<dbReference type="WBParaSite" id="EEL_0000411501-mRNA-1">
    <property type="protein sequence ID" value="EEL_0000411501-mRNA-1"/>
    <property type="gene ID" value="EEL_0000411501"/>
</dbReference>
<accession>A0A158Q7B6</accession>
<protein>
    <submittedName>
        <fullName evidence="2">ZM domain-containing protein</fullName>
    </submittedName>
</protein>
<dbReference type="Proteomes" id="UP000050640">
    <property type="component" value="Unplaced"/>
</dbReference>
<keyword evidence="1" id="KW-1185">Reference proteome</keyword>
<proteinExistence type="predicted"/>
<evidence type="ECO:0000313" key="1">
    <source>
        <dbReference type="Proteomes" id="UP000050640"/>
    </source>
</evidence>
<dbReference type="AlphaFoldDB" id="A0A158Q7B6"/>
<organism evidence="1 2">
    <name type="scientific">Elaeophora elaphi</name>
    <dbReference type="NCBI Taxonomy" id="1147741"/>
    <lineage>
        <taxon>Eukaryota</taxon>
        <taxon>Metazoa</taxon>
        <taxon>Ecdysozoa</taxon>
        <taxon>Nematoda</taxon>
        <taxon>Chromadorea</taxon>
        <taxon>Rhabditida</taxon>
        <taxon>Spirurina</taxon>
        <taxon>Spiruromorpha</taxon>
        <taxon>Filarioidea</taxon>
        <taxon>Onchocercidae</taxon>
        <taxon>Elaeophora</taxon>
    </lineage>
</organism>
<name>A0A158Q7B6_9BILA</name>